<name>A0A1J4J7G1_9EUKA</name>
<reference evidence="1" key="1">
    <citation type="submission" date="2016-10" db="EMBL/GenBank/DDBJ databases">
        <authorList>
            <person name="Benchimol M."/>
            <person name="Almeida L.G."/>
            <person name="Vasconcelos A.T."/>
            <person name="Perreira-Neves A."/>
            <person name="Rosa I.A."/>
            <person name="Tasca T."/>
            <person name="Bogo M.R."/>
            <person name="de Souza W."/>
        </authorList>
    </citation>
    <scope>NUCLEOTIDE SEQUENCE [LARGE SCALE GENOMIC DNA]</scope>
    <source>
        <strain evidence="1">K</strain>
    </source>
</reference>
<dbReference type="RefSeq" id="XP_068347288.1">
    <property type="nucleotide sequence ID" value="XM_068512773.1"/>
</dbReference>
<dbReference type="GeneID" id="94847477"/>
<gene>
    <name evidence="1" type="ORF">TRFO_39667</name>
</gene>
<dbReference type="EMBL" id="MLAK01001344">
    <property type="protein sequence ID" value="OHS94151.1"/>
    <property type="molecule type" value="Genomic_DNA"/>
</dbReference>
<comment type="caution">
    <text evidence="1">The sequence shown here is derived from an EMBL/GenBank/DDBJ whole genome shotgun (WGS) entry which is preliminary data.</text>
</comment>
<keyword evidence="2" id="KW-1185">Reference proteome</keyword>
<accession>A0A1J4J7G1</accession>
<sequence>MYAIVTYFHFTTVKIINPREKFKKLDISYSTKNKAHKKLSVKVATYFMKKLFDHDLPPEITKCDDIADAYLQLHTFMDWDTDFPSSRCSVE</sequence>
<protein>
    <submittedName>
        <fullName evidence="1">Uncharacterized protein</fullName>
    </submittedName>
</protein>
<dbReference type="Proteomes" id="UP000179807">
    <property type="component" value="Unassembled WGS sequence"/>
</dbReference>
<evidence type="ECO:0000313" key="2">
    <source>
        <dbReference type="Proteomes" id="UP000179807"/>
    </source>
</evidence>
<evidence type="ECO:0000313" key="1">
    <source>
        <dbReference type="EMBL" id="OHS94151.1"/>
    </source>
</evidence>
<proteinExistence type="predicted"/>
<dbReference type="VEuPathDB" id="TrichDB:TRFO_39667"/>
<dbReference type="AlphaFoldDB" id="A0A1J4J7G1"/>
<organism evidence="1 2">
    <name type="scientific">Tritrichomonas foetus</name>
    <dbReference type="NCBI Taxonomy" id="1144522"/>
    <lineage>
        <taxon>Eukaryota</taxon>
        <taxon>Metamonada</taxon>
        <taxon>Parabasalia</taxon>
        <taxon>Tritrichomonadida</taxon>
        <taxon>Tritrichomonadidae</taxon>
        <taxon>Tritrichomonas</taxon>
    </lineage>
</organism>